<proteinExistence type="predicted"/>
<evidence type="ECO:0000313" key="4">
    <source>
        <dbReference type="EMBL" id="QRZ15062.1"/>
    </source>
</evidence>
<feature type="signal peptide" evidence="2">
    <location>
        <begin position="1"/>
        <end position="21"/>
    </location>
</feature>
<evidence type="ECO:0000256" key="2">
    <source>
        <dbReference type="SAM" id="SignalP"/>
    </source>
</evidence>
<organism evidence="4 5">
    <name type="scientific">Paracoccus methylovorus</name>
    <dbReference type="NCBI Taxonomy" id="2812658"/>
    <lineage>
        <taxon>Bacteria</taxon>
        <taxon>Pseudomonadati</taxon>
        <taxon>Pseudomonadota</taxon>
        <taxon>Alphaproteobacteria</taxon>
        <taxon>Rhodobacterales</taxon>
        <taxon>Paracoccaceae</taxon>
        <taxon>Paracoccus</taxon>
    </lineage>
</organism>
<evidence type="ECO:0000259" key="3">
    <source>
        <dbReference type="Pfam" id="PF13505"/>
    </source>
</evidence>
<feature type="chain" id="PRO_5046292143" evidence="2">
    <location>
        <begin position="22"/>
        <end position="416"/>
    </location>
</feature>
<accession>A0ABX7JLE6</accession>
<dbReference type="Proteomes" id="UP000663629">
    <property type="component" value="Chromosome 2"/>
</dbReference>
<feature type="domain" description="Outer membrane protein beta-barrel" evidence="3">
    <location>
        <begin position="281"/>
        <end position="416"/>
    </location>
</feature>
<name>A0ABX7JLE6_9RHOB</name>
<dbReference type="InterPro" id="IPR011250">
    <property type="entry name" value="OMP/PagP_B-barrel"/>
</dbReference>
<dbReference type="RefSeq" id="WP_205296023.1">
    <property type="nucleotide sequence ID" value="NZ_CP070371.1"/>
</dbReference>
<sequence length="416" mass="46587">MSKRVALGFAVTTFLASPASSGGYVAPVIQPQINTFVEVANPAFSWTGPYLGAYIGNTKIDMKSTGEIRHEAITVEHEAVTEEIPAEVIEHPEITEERVVDVIEHPEVTEERVVQEIVHPAVVEKVPAVIKEHPEIKEKVKIGSEEVQIGTETVLIREDVYRDENGEKQRDENHQTGWRHVPVYEEVPVIENRPIYEERVVQNAWVEVISPEKEVVVKDAWTETITETVVVQEASVEEITETVVVQQARTEVLKPARTVVVKEAWTEVVREAWTEQLTDSFSRDGNSYGLFAGYRYQWKNNFVGGVEVHYGRNNANEFNLAELESPAKFGKDTYGAELQAGYAIKRALPYIAVGYANVLDQSATTVALGLDYAVTDRVIIGAKYTRYDIGEISGMDSIYRYEADGNMVGLRAAIRF</sequence>
<protein>
    <submittedName>
        <fullName evidence="4">Porin family protein</fullName>
    </submittedName>
</protein>
<dbReference type="Gene3D" id="2.40.160.20">
    <property type="match status" value="1"/>
</dbReference>
<reference evidence="4 5" key="1">
    <citation type="submission" date="2021-02" db="EMBL/GenBank/DDBJ databases">
        <title>Paracoccus methylovroum sp.nov., a new methanol and methylamine utilizing methylotrophic denitrifer.</title>
        <authorList>
            <person name="Timsy T."/>
            <person name="Behrendt U."/>
            <person name="Ulrich A."/>
            <person name="Spanner T."/>
            <person name="Foesel B.U."/>
            <person name="Horn M.A."/>
            <person name="Kolb S."/>
        </authorList>
    </citation>
    <scope>NUCLEOTIDE SEQUENCE [LARGE SCALE GENOMIC DNA]</scope>
    <source>
        <strain evidence="4 5">H4-D09</strain>
    </source>
</reference>
<evidence type="ECO:0000313" key="5">
    <source>
        <dbReference type="Proteomes" id="UP000663629"/>
    </source>
</evidence>
<dbReference type="SUPFAM" id="SSF56925">
    <property type="entry name" value="OMPA-like"/>
    <property type="match status" value="1"/>
</dbReference>
<evidence type="ECO:0000256" key="1">
    <source>
        <dbReference type="ARBA" id="ARBA00022729"/>
    </source>
</evidence>
<keyword evidence="1 2" id="KW-0732">Signal</keyword>
<dbReference type="Pfam" id="PF13505">
    <property type="entry name" value="OMP_b-brl"/>
    <property type="match status" value="1"/>
</dbReference>
<keyword evidence="5" id="KW-1185">Reference proteome</keyword>
<gene>
    <name evidence="4" type="ORF">JWJ88_19155</name>
</gene>
<dbReference type="EMBL" id="CP070371">
    <property type="protein sequence ID" value="QRZ15062.1"/>
    <property type="molecule type" value="Genomic_DNA"/>
</dbReference>
<dbReference type="InterPro" id="IPR027385">
    <property type="entry name" value="Beta-barrel_OMP"/>
</dbReference>